<organism evidence="2 3">
    <name type="scientific">Vanilla planifolia</name>
    <name type="common">Vanilla</name>
    <dbReference type="NCBI Taxonomy" id="51239"/>
    <lineage>
        <taxon>Eukaryota</taxon>
        <taxon>Viridiplantae</taxon>
        <taxon>Streptophyta</taxon>
        <taxon>Embryophyta</taxon>
        <taxon>Tracheophyta</taxon>
        <taxon>Spermatophyta</taxon>
        <taxon>Magnoliopsida</taxon>
        <taxon>Liliopsida</taxon>
        <taxon>Asparagales</taxon>
        <taxon>Orchidaceae</taxon>
        <taxon>Vanilloideae</taxon>
        <taxon>Vanilleae</taxon>
        <taxon>Vanilla</taxon>
    </lineage>
</organism>
<evidence type="ECO:0000313" key="2">
    <source>
        <dbReference type="EMBL" id="KAG0472348.1"/>
    </source>
</evidence>
<proteinExistence type="predicted"/>
<dbReference type="Proteomes" id="UP000639772">
    <property type="component" value="Unassembled WGS sequence"/>
</dbReference>
<feature type="compositionally biased region" description="Polar residues" evidence="1">
    <location>
        <begin position="129"/>
        <end position="139"/>
    </location>
</feature>
<dbReference type="AlphaFoldDB" id="A0A835QIY7"/>
<accession>A0A835QIY7</accession>
<evidence type="ECO:0000256" key="1">
    <source>
        <dbReference type="SAM" id="MobiDB-lite"/>
    </source>
</evidence>
<protein>
    <submittedName>
        <fullName evidence="2">Uncharacterized protein</fullName>
    </submittedName>
</protein>
<feature type="region of interest" description="Disordered" evidence="1">
    <location>
        <begin position="1"/>
        <end position="22"/>
    </location>
</feature>
<evidence type="ECO:0000313" key="3">
    <source>
        <dbReference type="Proteomes" id="UP000639772"/>
    </source>
</evidence>
<feature type="compositionally biased region" description="Polar residues" evidence="1">
    <location>
        <begin position="8"/>
        <end position="19"/>
    </location>
</feature>
<dbReference type="EMBL" id="JADCNM010000008">
    <property type="protein sequence ID" value="KAG0472348.1"/>
    <property type="molecule type" value="Genomic_DNA"/>
</dbReference>
<reference evidence="2 3" key="1">
    <citation type="journal article" date="2020" name="Nat. Food">
        <title>A phased Vanilla planifolia genome enables genetic improvement of flavour and production.</title>
        <authorList>
            <person name="Hasing T."/>
            <person name="Tang H."/>
            <person name="Brym M."/>
            <person name="Khazi F."/>
            <person name="Huang T."/>
            <person name="Chambers A.H."/>
        </authorList>
    </citation>
    <scope>NUCLEOTIDE SEQUENCE [LARGE SCALE GENOMIC DNA]</scope>
    <source>
        <tissue evidence="2">Leaf</tissue>
    </source>
</reference>
<gene>
    <name evidence="2" type="ORF">HPP92_016894</name>
</gene>
<comment type="caution">
    <text evidence="2">The sequence shown here is derived from an EMBL/GenBank/DDBJ whole genome shotgun (WGS) entry which is preliminary data.</text>
</comment>
<sequence>MRLMRDLTSISPLNASNTPVGHHQASVEDGWLLPPPRSHRSVDQLDTFSLVFPGSTLMFVIGGHDGTSEPGDIRDEDGCHPNVVPGSTRSWLRNQRFTSPVELVPWRRALLKIARSDASASTARHYFQASSPPLTSVHSRSVYHRTASGESAPRRRRQSLSSRFRTLCFPQTTSRRRSPYTPPAARRRTSPGGHMQEGYDGAKADLWSCGVILSKSCLLASSLSRTTT</sequence>
<name>A0A835QIY7_VANPL</name>
<feature type="region of interest" description="Disordered" evidence="1">
    <location>
        <begin position="129"/>
        <end position="197"/>
    </location>
</feature>